<gene>
    <name evidence="1" type="ORF">Vadar_024290</name>
</gene>
<organism evidence="1 2">
    <name type="scientific">Vaccinium darrowii</name>
    <dbReference type="NCBI Taxonomy" id="229202"/>
    <lineage>
        <taxon>Eukaryota</taxon>
        <taxon>Viridiplantae</taxon>
        <taxon>Streptophyta</taxon>
        <taxon>Embryophyta</taxon>
        <taxon>Tracheophyta</taxon>
        <taxon>Spermatophyta</taxon>
        <taxon>Magnoliopsida</taxon>
        <taxon>eudicotyledons</taxon>
        <taxon>Gunneridae</taxon>
        <taxon>Pentapetalae</taxon>
        <taxon>asterids</taxon>
        <taxon>Ericales</taxon>
        <taxon>Ericaceae</taxon>
        <taxon>Vaccinioideae</taxon>
        <taxon>Vaccinieae</taxon>
        <taxon>Vaccinium</taxon>
    </lineage>
</organism>
<dbReference type="EMBL" id="CM037157">
    <property type="protein sequence ID" value="KAH7849877.1"/>
    <property type="molecule type" value="Genomic_DNA"/>
</dbReference>
<evidence type="ECO:0000313" key="1">
    <source>
        <dbReference type="EMBL" id="KAH7849877.1"/>
    </source>
</evidence>
<sequence>MSLAMKPRIKTTVLRLISIILSAVFVTADSAQLLDWTVSFSQRAPLGIPKQVIVINDQFPGPLLNATTNEVVNVNVHNNLTEPFLITWNGVQMRKNSWQDGVQGTNCPILPGQNWTYTFQLKDQIGSFFYFPSLLLQNAAGGYGPVRVNNREVIAVPFPQPRAEFDVLIGDWYNADYQDMRARLDGGSLLHLPDGILINGLGPSQATFDFEPGATYRLRISNVGLKTTLNFRIQGHQMQLVETEGSYTAKKYYDNLDVHVGQSYSVLVTAHNDESSGNTSYYMVASARFVPVKMLGIGIIRYSGYQGVPLAPLPMGPMLYDYIYSAEQAYSIRWDLAVGAARPNPQGSYRYGNIPINRTLVLSNGVGLINDTLRFTVNQISFSYPDTPLKLADYFQLSDVFMPGLIPNTPDYRRPELGVSVIDAVHREYVQVVFQNNMRFIQTWHADGYNFFVVGMGFGMWDESKMATYNMVDAISRSTVQVYPLSWTAILIMLDNQGMWNLRSQNAESRYLGQELYIRVKRVGQNDPSTISPWVESPIPKNVIKCGRAI</sequence>
<reference evidence="1 2" key="1">
    <citation type="journal article" date="2021" name="Hortic Res">
        <title>High-quality reference genome and annotation aids understanding of berry development for evergreen blueberry (Vaccinium darrowii).</title>
        <authorList>
            <person name="Yu J."/>
            <person name="Hulse-Kemp A.M."/>
            <person name="Babiker E."/>
            <person name="Staton M."/>
        </authorList>
    </citation>
    <scope>NUCLEOTIDE SEQUENCE [LARGE SCALE GENOMIC DNA]</scope>
    <source>
        <strain evidence="2">cv. NJ 8807/NJ 8810</strain>
        <tissue evidence="1">Young leaf</tissue>
    </source>
</reference>
<comment type="caution">
    <text evidence="1">The sequence shown here is derived from an EMBL/GenBank/DDBJ whole genome shotgun (WGS) entry which is preliminary data.</text>
</comment>
<protein>
    <submittedName>
        <fullName evidence="1">Uncharacterized protein</fullName>
    </submittedName>
</protein>
<keyword evidence="2" id="KW-1185">Reference proteome</keyword>
<dbReference type="Proteomes" id="UP000828048">
    <property type="component" value="Chromosome 7"/>
</dbReference>
<proteinExistence type="predicted"/>
<accession>A0ACB7Y9V2</accession>
<evidence type="ECO:0000313" key="2">
    <source>
        <dbReference type="Proteomes" id="UP000828048"/>
    </source>
</evidence>
<name>A0ACB7Y9V2_9ERIC</name>